<dbReference type="GO" id="GO:0005886">
    <property type="term" value="C:plasma membrane"/>
    <property type="evidence" value="ECO:0007669"/>
    <property type="project" value="UniProtKB-SubCell"/>
</dbReference>
<evidence type="ECO:0000256" key="3">
    <source>
        <dbReference type="ARBA" id="ARBA00022475"/>
    </source>
</evidence>
<dbReference type="PROSITE" id="PS50850">
    <property type="entry name" value="MFS"/>
    <property type="match status" value="1"/>
</dbReference>
<dbReference type="InterPro" id="IPR024989">
    <property type="entry name" value="MFS_assoc_dom"/>
</dbReference>
<evidence type="ECO:0000256" key="4">
    <source>
        <dbReference type="ARBA" id="ARBA00022519"/>
    </source>
</evidence>
<feature type="transmembrane region" description="Helical" evidence="8">
    <location>
        <begin position="235"/>
        <end position="252"/>
    </location>
</feature>
<evidence type="ECO:0000256" key="7">
    <source>
        <dbReference type="ARBA" id="ARBA00023136"/>
    </source>
</evidence>
<evidence type="ECO:0000256" key="2">
    <source>
        <dbReference type="ARBA" id="ARBA00022448"/>
    </source>
</evidence>
<keyword evidence="7 8" id="KW-0472">Membrane</keyword>
<dbReference type="PANTHER" id="PTHR23522:SF10">
    <property type="entry name" value="3-PHENYLPROPIONIC ACID TRANSPORTER-RELATED"/>
    <property type="match status" value="1"/>
</dbReference>
<dbReference type="OrthoDB" id="9150135at2"/>
<feature type="domain" description="Major facilitator superfamily (MFS) profile" evidence="9">
    <location>
        <begin position="139"/>
        <end position="385"/>
    </location>
</feature>
<dbReference type="Pfam" id="PF12832">
    <property type="entry name" value="MFS_1_like"/>
    <property type="match status" value="1"/>
</dbReference>
<keyword evidence="4" id="KW-0997">Cell inner membrane</keyword>
<feature type="transmembrane region" description="Helical" evidence="8">
    <location>
        <begin position="290"/>
        <end position="315"/>
    </location>
</feature>
<dbReference type="Proteomes" id="UP000307956">
    <property type="component" value="Unassembled WGS sequence"/>
</dbReference>
<gene>
    <name evidence="10" type="ORF">E6O51_05745</name>
</gene>
<accession>A0A4S4ARL4</accession>
<evidence type="ECO:0000256" key="8">
    <source>
        <dbReference type="SAM" id="Phobius"/>
    </source>
</evidence>
<dbReference type="SUPFAM" id="SSF103473">
    <property type="entry name" value="MFS general substrate transporter"/>
    <property type="match status" value="1"/>
</dbReference>
<evidence type="ECO:0000313" key="11">
    <source>
        <dbReference type="Proteomes" id="UP000307956"/>
    </source>
</evidence>
<dbReference type="Gene3D" id="1.20.1250.20">
    <property type="entry name" value="MFS general substrate transporter like domains"/>
    <property type="match status" value="2"/>
</dbReference>
<dbReference type="InterPro" id="IPR020846">
    <property type="entry name" value="MFS_dom"/>
</dbReference>
<comment type="caution">
    <text evidence="10">The sequence shown here is derived from an EMBL/GenBank/DDBJ whole genome shotgun (WGS) entry which is preliminary data.</text>
</comment>
<evidence type="ECO:0000313" key="10">
    <source>
        <dbReference type="EMBL" id="THF62473.1"/>
    </source>
</evidence>
<organism evidence="10 11">
    <name type="scientific">Pseudothauera rhizosphaerae</name>
    <dbReference type="NCBI Taxonomy" id="2565932"/>
    <lineage>
        <taxon>Bacteria</taxon>
        <taxon>Pseudomonadati</taxon>
        <taxon>Pseudomonadota</taxon>
        <taxon>Betaproteobacteria</taxon>
        <taxon>Rhodocyclales</taxon>
        <taxon>Zoogloeaceae</taxon>
        <taxon>Pseudothauera</taxon>
    </lineage>
</organism>
<keyword evidence="11" id="KW-1185">Reference proteome</keyword>
<protein>
    <submittedName>
        <fullName evidence="10">MFS transporter</fullName>
    </submittedName>
</protein>
<reference evidence="10 11" key="1">
    <citation type="submission" date="2019-04" db="EMBL/GenBank/DDBJ databases">
        <title>Azoarcus rhizosphaerae sp. nov. isolated from rhizosphere of Ficus religiosa.</title>
        <authorList>
            <person name="Lin S.-Y."/>
            <person name="Hameed A."/>
            <person name="Hsu Y.-H."/>
            <person name="Young C.-C."/>
        </authorList>
    </citation>
    <scope>NUCLEOTIDE SEQUENCE [LARGE SCALE GENOMIC DNA]</scope>
    <source>
        <strain evidence="10 11">CC-YHH848</strain>
    </source>
</reference>
<dbReference type="RefSeq" id="WP_136384027.1">
    <property type="nucleotide sequence ID" value="NZ_SSOD01000004.1"/>
</dbReference>
<dbReference type="InterPro" id="IPR026032">
    <property type="entry name" value="HcaT-like"/>
</dbReference>
<dbReference type="AlphaFoldDB" id="A0A4S4ARL4"/>
<dbReference type="GO" id="GO:0015528">
    <property type="term" value="F:lactose:proton symporter activity"/>
    <property type="evidence" value="ECO:0007669"/>
    <property type="project" value="TreeGrafter"/>
</dbReference>
<dbReference type="NCBIfam" id="NF037955">
    <property type="entry name" value="mfs"/>
    <property type="match status" value="1"/>
</dbReference>
<keyword evidence="5 8" id="KW-0812">Transmembrane</keyword>
<feature type="transmembrane region" description="Helical" evidence="8">
    <location>
        <begin position="264"/>
        <end position="284"/>
    </location>
</feature>
<dbReference type="PIRSF" id="PIRSF004925">
    <property type="entry name" value="HcaT"/>
    <property type="match status" value="1"/>
</dbReference>
<evidence type="ECO:0000259" key="9">
    <source>
        <dbReference type="PROSITE" id="PS50850"/>
    </source>
</evidence>
<sequence length="385" mass="42164">MLPYWRLSAYYFFYFGFVGAFSPYFTLYLQSLRFSATDIAILMSLMQVMRILAPNLWSWLAEHLGVPVSILRFSAVASLAGFSVFFFTTEFTGIFAGMALMAFFWSAALPLIESVTFRHLGRDSHRYGNIRLWGSVGFVVAVLGMGHALDHLPIASVLWMTALILAGIMLCALGVPEATHAAVQRNGASLRETLRRPEVRALLGACFFMSAAHGALYVFYSIYLVDNGYGKALVGWMWTLGVLAEIAVFLFMPRLAKRFTLRAILLFAFAAAILRFVLIGWGVGSLPVLVFAQLLHGATFGAYHAAAIAAVNLWFPGRLQARGQALYGSLSFGAGGMVGGLLSGFTWDTIGPAWTYTLGSAFALAGFVWLLRGWRQGVPGTEVHE</sequence>
<feature type="transmembrane region" description="Helical" evidence="8">
    <location>
        <begin position="93"/>
        <end position="112"/>
    </location>
</feature>
<comment type="subcellular location">
    <subcellularLocation>
        <location evidence="1">Cell inner membrane</location>
        <topology evidence="1">Multi-pass membrane protein</topology>
    </subcellularLocation>
</comment>
<dbReference type="GO" id="GO:0030395">
    <property type="term" value="F:lactose binding"/>
    <property type="evidence" value="ECO:0007669"/>
    <property type="project" value="TreeGrafter"/>
</dbReference>
<keyword evidence="3" id="KW-1003">Cell membrane</keyword>
<dbReference type="PANTHER" id="PTHR23522">
    <property type="entry name" value="BLL5896 PROTEIN"/>
    <property type="match status" value="1"/>
</dbReference>
<evidence type="ECO:0000256" key="6">
    <source>
        <dbReference type="ARBA" id="ARBA00022989"/>
    </source>
</evidence>
<feature type="transmembrane region" description="Helical" evidence="8">
    <location>
        <begin position="201"/>
        <end position="223"/>
    </location>
</feature>
<feature type="transmembrane region" description="Helical" evidence="8">
    <location>
        <begin position="64"/>
        <end position="87"/>
    </location>
</feature>
<evidence type="ECO:0000256" key="1">
    <source>
        <dbReference type="ARBA" id="ARBA00004429"/>
    </source>
</evidence>
<name>A0A4S4ARL4_9RHOO</name>
<dbReference type="EMBL" id="SSOD01000004">
    <property type="protein sequence ID" value="THF62473.1"/>
    <property type="molecule type" value="Genomic_DNA"/>
</dbReference>
<dbReference type="InterPro" id="IPR036259">
    <property type="entry name" value="MFS_trans_sf"/>
</dbReference>
<feature type="transmembrane region" description="Helical" evidence="8">
    <location>
        <begin position="132"/>
        <end position="149"/>
    </location>
</feature>
<feature type="transmembrane region" description="Helical" evidence="8">
    <location>
        <begin position="327"/>
        <end position="347"/>
    </location>
</feature>
<feature type="transmembrane region" description="Helical" evidence="8">
    <location>
        <begin position="32"/>
        <end position="52"/>
    </location>
</feature>
<feature type="transmembrane region" description="Helical" evidence="8">
    <location>
        <begin position="155"/>
        <end position="175"/>
    </location>
</feature>
<evidence type="ECO:0000256" key="5">
    <source>
        <dbReference type="ARBA" id="ARBA00022692"/>
    </source>
</evidence>
<keyword evidence="6 8" id="KW-1133">Transmembrane helix</keyword>
<feature type="transmembrane region" description="Helical" evidence="8">
    <location>
        <begin position="353"/>
        <end position="371"/>
    </location>
</feature>
<proteinExistence type="predicted"/>
<keyword evidence="2" id="KW-0813">Transport</keyword>
<feature type="transmembrane region" description="Helical" evidence="8">
    <location>
        <begin position="7"/>
        <end position="26"/>
    </location>
</feature>